<reference evidence="1" key="1">
    <citation type="submission" date="2022-10" db="EMBL/GenBank/DDBJ databases">
        <title>The complete genomes of actinobacterial strains from the NBC collection.</title>
        <authorList>
            <person name="Joergensen T.S."/>
            <person name="Alvarez Arevalo M."/>
            <person name="Sterndorff E.B."/>
            <person name="Faurdal D."/>
            <person name="Vuksanovic O."/>
            <person name="Mourched A.-S."/>
            <person name="Charusanti P."/>
            <person name="Shaw S."/>
            <person name="Blin K."/>
            <person name="Weber T."/>
        </authorList>
    </citation>
    <scope>NUCLEOTIDE SEQUENCE</scope>
    <source>
        <strain evidence="1">NBC 01771</strain>
    </source>
</reference>
<sequence>MTLTERFVTLSAALTGFDAAELTATGMTGIYREFVVRQVEPPLYARLVDALADAAADPRAVADKDEELGELARAVCHLWYVGTWPGLRGDDGRTVPFPLPARAYARGLVWNSFGGQAPGAGRPGYGTWAELPAGAAEGGQR</sequence>
<proteinExistence type="predicted"/>
<name>A0ACD4ZVP6_9ACTN</name>
<evidence type="ECO:0000313" key="1">
    <source>
        <dbReference type="EMBL" id="WSC02254.1"/>
    </source>
</evidence>
<keyword evidence="2" id="KW-1185">Reference proteome</keyword>
<gene>
    <name evidence="1" type="ORF">OG835_38175</name>
</gene>
<dbReference type="Proteomes" id="UP001348369">
    <property type="component" value="Chromosome"/>
</dbReference>
<protein>
    <submittedName>
        <fullName evidence="1">Uncharacterized protein</fullName>
    </submittedName>
</protein>
<evidence type="ECO:0000313" key="2">
    <source>
        <dbReference type="Proteomes" id="UP001348369"/>
    </source>
</evidence>
<organism evidence="1 2">
    <name type="scientific">Streptomyces scopuliridis</name>
    <dbReference type="NCBI Taxonomy" id="452529"/>
    <lineage>
        <taxon>Bacteria</taxon>
        <taxon>Bacillati</taxon>
        <taxon>Actinomycetota</taxon>
        <taxon>Actinomycetes</taxon>
        <taxon>Kitasatosporales</taxon>
        <taxon>Streptomycetaceae</taxon>
        <taxon>Streptomyces</taxon>
    </lineage>
</organism>
<accession>A0ACD4ZVP6</accession>
<dbReference type="EMBL" id="CP109109">
    <property type="protein sequence ID" value="WSC02254.1"/>
    <property type="molecule type" value="Genomic_DNA"/>
</dbReference>